<dbReference type="Gene3D" id="3.30.1490.190">
    <property type="match status" value="1"/>
</dbReference>
<evidence type="ECO:0000256" key="6">
    <source>
        <dbReference type="ARBA" id="ARBA00023163"/>
    </source>
</evidence>
<evidence type="ECO:0000256" key="3">
    <source>
        <dbReference type="ARBA" id="ARBA00022833"/>
    </source>
</evidence>
<keyword evidence="7 8" id="KW-0408">Iron</keyword>
<dbReference type="SUPFAM" id="SSF46785">
    <property type="entry name" value="Winged helix' DNA-binding domain"/>
    <property type="match status" value="1"/>
</dbReference>
<dbReference type="InterPro" id="IPR036390">
    <property type="entry name" value="WH_DNA-bd_sf"/>
</dbReference>
<protein>
    <recommendedName>
        <fullName evidence="8">Ferric uptake regulation protein</fullName>
    </recommendedName>
</protein>
<keyword evidence="6 8" id="KW-0804">Transcription</keyword>
<gene>
    <name evidence="8" type="primary">fur</name>
    <name evidence="9" type="ORF">BXY39_1048</name>
</gene>
<dbReference type="Gene3D" id="1.10.10.10">
    <property type="entry name" value="Winged helix-like DNA-binding domain superfamily/Winged helix DNA-binding domain"/>
    <property type="match status" value="1"/>
</dbReference>
<comment type="similarity">
    <text evidence="1 8">Belongs to the Fur family.</text>
</comment>
<keyword evidence="2 8" id="KW-0678">Repressor</keyword>
<dbReference type="GO" id="GO:0003700">
    <property type="term" value="F:DNA-binding transcription factor activity"/>
    <property type="evidence" value="ECO:0007669"/>
    <property type="project" value="UniProtKB-UniRule"/>
</dbReference>
<comment type="cofactor">
    <cofactor evidence="7">
        <name>Mn(2+)</name>
        <dbReference type="ChEBI" id="CHEBI:29035"/>
    </cofactor>
    <cofactor evidence="7">
        <name>Fe(2+)</name>
        <dbReference type="ChEBI" id="CHEBI:29033"/>
    </cofactor>
    <text evidence="7">Binds 1 Mn(2+) or Fe(2+) ion per subunit.</text>
</comment>
<dbReference type="GO" id="GO:0000976">
    <property type="term" value="F:transcription cis-regulatory region binding"/>
    <property type="evidence" value="ECO:0007669"/>
    <property type="project" value="TreeGrafter"/>
</dbReference>
<dbReference type="FunCoup" id="A0A3M0CHV7">
    <property type="interactions" value="587"/>
</dbReference>
<dbReference type="CDD" id="cd07153">
    <property type="entry name" value="Fur_like"/>
    <property type="match status" value="1"/>
</dbReference>
<evidence type="ECO:0000256" key="5">
    <source>
        <dbReference type="ARBA" id="ARBA00023125"/>
    </source>
</evidence>
<proteinExistence type="inferred from homology"/>
<accession>A0A3M0CHV7</accession>
<keyword evidence="8" id="KW-0963">Cytoplasm</keyword>
<evidence type="ECO:0000313" key="9">
    <source>
        <dbReference type="EMBL" id="RMB08415.1"/>
    </source>
</evidence>
<keyword evidence="10" id="KW-1185">Reference proteome</keyword>
<organism evidence="9 10">
    <name type="scientific">Eilatimonas milleporae</name>
    <dbReference type="NCBI Taxonomy" id="911205"/>
    <lineage>
        <taxon>Bacteria</taxon>
        <taxon>Pseudomonadati</taxon>
        <taxon>Pseudomonadota</taxon>
        <taxon>Alphaproteobacteria</taxon>
        <taxon>Kordiimonadales</taxon>
        <taxon>Kordiimonadaceae</taxon>
        <taxon>Eilatimonas</taxon>
    </lineage>
</organism>
<evidence type="ECO:0000313" key="10">
    <source>
        <dbReference type="Proteomes" id="UP000271227"/>
    </source>
</evidence>
<dbReference type="GO" id="GO:1900376">
    <property type="term" value="P:regulation of secondary metabolite biosynthetic process"/>
    <property type="evidence" value="ECO:0007669"/>
    <property type="project" value="TreeGrafter"/>
</dbReference>
<dbReference type="EMBL" id="REFR01000010">
    <property type="protein sequence ID" value="RMB08415.1"/>
    <property type="molecule type" value="Genomic_DNA"/>
</dbReference>
<dbReference type="AlphaFoldDB" id="A0A3M0CHV7"/>
<keyword evidence="3 8" id="KW-0862">Zinc</keyword>
<dbReference type="GO" id="GO:0008270">
    <property type="term" value="F:zinc ion binding"/>
    <property type="evidence" value="ECO:0007669"/>
    <property type="project" value="TreeGrafter"/>
</dbReference>
<dbReference type="Pfam" id="PF01475">
    <property type="entry name" value="FUR"/>
    <property type="match status" value="1"/>
</dbReference>
<dbReference type="InterPro" id="IPR043135">
    <property type="entry name" value="Fur_C"/>
</dbReference>
<feature type="binding site" evidence="7">
    <location>
        <position position="126"/>
    </location>
    <ligand>
        <name>Fe cation</name>
        <dbReference type="ChEBI" id="CHEBI:24875"/>
    </ligand>
</feature>
<reference evidence="9 10" key="1">
    <citation type="submission" date="2018-10" db="EMBL/GenBank/DDBJ databases">
        <title>Genomic Encyclopedia of Archaeal and Bacterial Type Strains, Phase II (KMG-II): from individual species to whole genera.</title>
        <authorList>
            <person name="Goeker M."/>
        </authorList>
    </citation>
    <scope>NUCLEOTIDE SEQUENCE [LARGE SCALE GENOMIC DNA]</scope>
    <source>
        <strain evidence="9 10">DSM 25217</strain>
    </source>
</reference>
<evidence type="ECO:0000256" key="2">
    <source>
        <dbReference type="ARBA" id="ARBA00022491"/>
    </source>
</evidence>
<dbReference type="Proteomes" id="UP000271227">
    <property type="component" value="Unassembled WGS sequence"/>
</dbReference>
<evidence type="ECO:0000256" key="8">
    <source>
        <dbReference type="RuleBase" id="RU364037"/>
    </source>
</evidence>
<feature type="binding site" evidence="7">
    <location>
        <position position="88"/>
    </location>
    <ligand>
        <name>Fe cation</name>
        <dbReference type="ChEBI" id="CHEBI:24875"/>
    </ligand>
</feature>
<dbReference type="InterPro" id="IPR002481">
    <property type="entry name" value="FUR"/>
</dbReference>
<dbReference type="PANTHER" id="PTHR33202:SF7">
    <property type="entry name" value="FERRIC UPTAKE REGULATION PROTEIN"/>
    <property type="match status" value="1"/>
</dbReference>
<dbReference type="GO" id="GO:0045892">
    <property type="term" value="P:negative regulation of DNA-templated transcription"/>
    <property type="evidence" value="ECO:0007669"/>
    <property type="project" value="TreeGrafter"/>
</dbReference>
<evidence type="ECO:0000256" key="1">
    <source>
        <dbReference type="ARBA" id="ARBA00007957"/>
    </source>
</evidence>
<comment type="subunit">
    <text evidence="8">Homodimer.</text>
</comment>
<dbReference type="InParanoid" id="A0A3M0CHV7"/>
<keyword evidence="4 8" id="KW-0805">Transcription regulation</keyword>
<name>A0A3M0CHV7_9PROT</name>
<feature type="binding site" evidence="7">
    <location>
        <position position="109"/>
    </location>
    <ligand>
        <name>Fe cation</name>
        <dbReference type="ChEBI" id="CHEBI:24875"/>
    </ligand>
</feature>
<dbReference type="RefSeq" id="WP_211332101.1">
    <property type="nucleotide sequence ID" value="NZ_REFR01000010.1"/>
</dbReference>
<keyword evidence="7 8" id="KW-0479">Metal-binding</keyword>
<feature type="binding site" evidence="7">
    <location>
        <position position="90"/>
    </location>
    <ligand>
        <name>Fe cation</name>
        <dbReference type="ChEBI" id="CHEBI:24875"/>
    </ligand>
</feature>
<comment type="caution">
    <text evidence="9">The sequence shown here is derived from an EMBL/GenBank/DDBJ whole genome shotgun (WGS) entry which is preliminary data.</text>
</comment>
<dbReference type="GO" id="GO:0005737">
    <property type="term" value="C:cytoplasm"/>
    <property type="evidence" value="ECO:0007669"/>
    <property type="project" value="UniProtKB-SubCell"/>
</dbReference>
<dbReference type="InterPro" id="IPR036388">
    <property type="entry name" value="WH-like_DNA-bd_sf"/>
</dbReference>
<evidence type="ECO:0000256" key="4">
    <source>
        <dbReference type="ARBA" id="ARBA00023015"/>
    </source>
</evidence>
<keyword evidence="5 8" id="KW-0238">DNA-binding</keyword>
<dbReference type="PANTHER" id="PTHR33202">
    <property type="entry name" value="ZINC UPTAKE REGULATION PROTEIN"/>
    <property type="match status" value="1"/>
</dbReference>
<comment type="subcellular location">
    <subcellularLocation>
        <location evidence="8">Cytoplasm</location>
    </subcellularLocation>
</comment>
<evidence type="ECO:0000256" key="7">
    <source>
        <dbReference type="PIRSR" id="PIRSR602481-2"/>
    </source>
</evidence>
<sequence>MLALSLLDRAGAAGAKITPQRKVICRALECSGDHPDVDQLLARARESDPGLSLASVYRTLRALEDLDLVWKHDFGDGRARYEVRHDDHHDHLIDTISGQIVEFHDPELEALKKRIAARLGYRLEGHSLALFGRPADGESQTP</sequence>